<protein>
    <submittedName>
        <fullName evidence="3">Uncharacterized protein</fullName>
    </submittedName>
</protein>
<dbReference type="InterPro" id="IPR004244">
    <property type="entry name" value="Transposase_22"/>
</dbReference>
<dbReference type="EMBL" id="JAZGQO010000018">
    <property type="protein sequence ID" value="KAK6167025.1"/>
    <property type="molecule type" value="Genomic_DNA"/>
</dbReference>
<name>A0AAN8IWC1_PATCE</name>
<accession>A0AAN8IWC1</accession>
<comment type="caution">
    <text evidence="3">The sequence shown here is derived from an EMBL/GenBank/DDBJ whole genome shotgun (WGS) entry which is preliminary data.</text>
</comment>
<dbReference type="Gene3D" id="3.30.70.1820">
    <property type="entry name" value="L1 transposable element, RRM domain"/>
    <property type="match status" value="1"/>
</dbReference>
<gene>
    <name evidence="3" type="ORF">SNE40_021136</name>
</gene>
<dbReference type="PANTHER" id="PTHR11505">
    <property type="entry name" value="L1 TRANSPOSABLE ELEMENT-RELATED"/>
    <property type="match status" value="1"/>
</dbReference>
<organism evidence="3 4">
    <name type="scientific">Patella caerulea</name>
    <name type="common">Rayed Mediterranean limpet</name>
    <dbReference type="NCBI Taxonomy" id="87958"/>
    <lineage>
        <taxon>Eukaryota</taxon>
        <taxon>Metazoa</taxon>
        <taxon>Spiralia</taxon>
        <taxon>Lophotrochozoa</taxon>
        <taxon>Mollusca</taxon>
        <taxon>Gastropoda</taxon>
        <taxon>Patellogastropoda</taxon>
        <taxon>Patelloidea</taxon>
        <taxon>Patellidae</taxon>
        <taxon>Patella</taxon>
    </lineage>
</organism>
<keyword evidence="1" id="KW-0175">Coiled coil</keyword>
<evidence type="ECO:0000313" key="3">
    <source>
        <dbReference type="EMBL" id="KAK6167025.1"/>
    </source>
</evidence>
<keyword evidence="4" id="KW-1185">Reference proteome</keyword>
<evidence type="ECO:0000256" key="1">
    <source>
        <dbReference type="SAM" id="Coils"/>
    </source>
</evidence>
<feature type="coiled-coil region" evidence="1">
    <location>
        <begin position="79"/>
        <end position="106"/>
    </location>
</feature>
<dbReference type="AlphaFoldDB" id="A0AAN8IWC1"/>
<evidence type="ECO:0000313" key="4">
    <source>
        <dbReference type="Proteomes" id="UP001347796"/>
    </source>
</evidence>
<feature type="region of interest" description="Disordered" evidence="2">
    <location>
        <begin position="284"/>
        <end position="308"/>
    </location>
</feature>
<proteinExistence type="predicted"/>
<sequence length="308" mass="34879">MEILRKRLLSVSSSSPEKIKKSKGVSLSGDPDTVFAEEDTMDSTITEPGGENFIDQMIVAMQDERVVKTMAIAVADLVGSKLKEHIRCLENRVVQLENEVKEKTSEMTHIYDRLDELEQYGRREGIRISGVVETEGESTDDLVVTIGQHIGVQISKNDLNRSHRVGHPEKYNATQNPRPIIVRFKGYYTKRDFVKNASNLQAIKQSNATDVLKKHSLSINDDLTKTRAELAYKVRKMCREKKFDKTWVRDGIIFVKTATGRVVLIKSQSEFQSHVEDTSLKLTTSREPNQHSAEINQSINESFVDLSP</sequence>
<reference evidence="3 4" key="1">
    <citation type="submission" date="2024-01" db="EMBL/GenBank/DDBJ databases">
        <title>The genome of the rayed Mediterranean limpet Patella caerulea (Linnaeus, 1758).</title>
        <authorList>
            <person name="Anh-Thu Weber A."/>
            <person name="Halstead-Nussloch G."/>
        </authorList>
    </citation>
    <scope>NUCLEOTIDE SEQUENCE [LARGE SCALE GENOMIC DNA]</scope>
    <source>
        <strain evidence="3">AATW-2023a</strain>
        <tissue evidence="3">Whole specimen</tissue>
    </source>
</reference>
<evidence type="ECO:0000256" key="2">
    <source>
        <dbReference type="SAM" id="MobiDB-lite"/>
    </source>
</evidence>
<feature type="compositionally biased region" description="Polar residues" evidence="2">
    <location>
        <begin position="284"/>
        <end position="301"/>
    </location>
</feature>
<dbReference type="Proteomes" id="UP001347796">
    <property type="component" value="Unassembled WGS sequence"/>
</dbReference>